<proteinExistence type="inferred from homology"/>
<dbReference type="FunFam" id="3.80.10.10:FF:000111">
    <property type="entry name" value="LRR receptor-like serine/threonine-protein kinase ERECTA"/>
    <property type="match status" value="1"/>
</dbReference>
<evidence type="ECO:0000256" key="7">
    <source>
        <dbReference type="ARBA" id="ARBA00022737"/>
    </source>
</evidence>
<evidence type="ECO:0000259" key="14">
    <source>
        <dbReference type="Pfam" id="PF08263"/>
    </source>
</evidence>
<reference evidence="15" key="2">
    <citation type="journal article" date="2024" name="Plant">
        <title>Genomic evolution and insights into agronomic trait innovations of Sesamum species.</title>
        <authorList>
            <person name="Miao H."/>
            <person name="Wang L."/>
            <person name="Qu L."/>
            <person name="Liu H."/>
            <person name="Sun Y."/>
            <person name="Le M."/>
            <person name="Wang Q."/>
            <person name="Wei S."/>
            <person name="Zheng Y."/>
            <person name="Lin W."/>
            <person name="Duan Y."/>
            <person name="Cao H."/>
            <person name="Xiong S."/>
            <person name="Wang X."/>
            <person name="Wei L."/>
            <person name="Li C."/>
            <person name="Ma Q."/>
            <person name="Ju M."/>
            <person name="Zhao R."/>
            <person name="Li G."/>
            <person name="Mu C."/>
            <person name="Tian Q."/>
            <person name="Mei H."/>
            <person name="Zhang T."/>
            <person name="Gao T."/>
            <person name="Zhang H."/>
        </authorList>
    </citation>
    <scope>NUCLEOTIDE SEQUENCE</scope>
    <source>
        <strain evidence="15">KEN8</strain>
    </source>
</reference>
<dbReference type="GO" id="GO:0051707">
    <property type="term" value="P:response to other organism"/>
    <property type="evidence" value="ECO:0007669"/>
    <property type="project" value="UniProtKB-ARBA"/>
</dbReference>
<dbReference type="InterPro" id="IPR003591">
    <property type="entry name" value="Leu-rich_rpt_typical-subtyp"/>
</dbReference>
<dbReference type="InterPro" id="IPR032675">
    <property type="entry name" value="LRR_dom_sf"/>
</dbReference>
<evidence type="ECO:0000256" key="6">
    <source>
        <dbReference type="ARBA" id="ARBA00022729"/>
    </source>
</evidence>
<protein>
    <submittedName>
        <fullName evidence="15">Receptor-like protein EIX2</fullName>
    </submittedName>
</protein>
<feature type="domain" description="Leucine-rich repeat-containing N-terminal plant-type" evidence="14">
    <location>
        <begin position="24"/>
        <end position="62"/>
    </location>
</feature>
<evidence type="ECO:0000313" key="15">
    <source>
        <dbReference type="EMBL" id="KAL0351428.1"/>
    </source>
</evidence>
<keyword evidence="10 15" id="KW-0675">Receptor</keyword>
<evidence type="ECO:0000256" key="2">
    <source>
        <dbReference type="ARBA" id="ARBA00009592"/>
    </source>
</evidence>
<evidence type="ECO:0000256" key="13">
    <source>
        <dbReference type="SAM" id="SignalP"/>
    </source>
</evidence>
<reference evidence="15" key="1">
    <citation type="submission" date="2020-06" db="EMBL/GenBank/DDBJ databases">
        <authorList>
            <person name="Li T."/>
            <person name="Hu X."/>
            <person name="Zhang T."/>
            <person name="Song X."/>
            <person name="Zhang H."/>
            <person name="Dai N."/>
            <person name="Sheng W."/>
            <person name="Hou X."/>
            <person name="Wei L."/>
        </authorList>
    </citation>
    <scope>NUCLEOTIDE SEQUENCE</scope>
    <source>
        <strain evidence="15">KEN8</strain>
        <tissue evidence="15">Leaf</tissue>
    </source>
</reference>
<comment type="caution">
    <text evidence="15">The sequence shown here is derived from an EMBL/GenBank/DDBJ whole genome shotgun (WGS) entry which is preliminary data.</text>
</comment>
<dbReference type="GO" id="GO:0006952">
    <property type="term" value="P:defense response"/>
    <property type="evidence" value="ECO:0007669"/>
    <property type="project" value="UniProtKB-ARBA"/>
</dbReference>
<dbReference type="FunFam" id="3.80.10.10:FF:000129">
    <property type="entry name" value="Leucine-rich repeat receptor-like kinase"/>
    <property type="match status" value="1"/>
</dbReference>
<keyword evidence="9 12" id="KW-0472">Membrane</keyword>
<evidence type="ECO:0000256" key="8">
    <source>
        <dbReference type="ARBA" id="ARBA00022989"/>
    </source>
</evidence>
<gene>
    <name evidence="15" type="ORF">Scaly_1531500</name>
</gene>
<keyword evidence="8 12" id="KW-1133">Transmembrane helix</keyword>
<dbReference type="PROSITE" id="PS51450">
    <property type="entry name" value="LRR"/>
    <property type="match status" value="1"/>
</dbReference>
<keyword evidence="3" id="KW-1003">Cell membrane</keyword>
<dbReference type="SMART" id="SM00369">
    <property type="entry name" value="LRR_TYP"/>
    <property type="match status" value="6"/>
</dbReference>
<feature type="chain" id="PRO_5043890003" evidence="13">
    <location>
        <begin position="17"/>
        <end position="687"/>
    </location>
</feature>
<dbReference type="PRINTS" id="PR00019">
    <property type="entry name" value="LEURICHRPT"/>
</dbReference>
<dbReference type="FunFam" id="3.80.10.10:FF:000041">
    <property type="entry name" value="LRR receptor-like serine/threonine-protein kinase ERECTA"/>
    <property type="match status" value="1"/>
</dbReference>
<dbReference type="PANTHER" id="PTHR48063:SF98">
    <property type="entry name" value="LRR RECEPTOR-LIKE SERINE_THREONINE-PROTEIN KINASE FLS2"/>
    <property type="match status" value="1"/>
</dbReference>
<evidence type="ECO:0000256" key="4">
    <source>
        <dbReference type="ARBA" id="ARBA00022614"/>
    </source>
</evidence>
<keyword evidence="11" id="KW-0325">Glycoprotein</keyword>
<evidence type="ECO:0000256" key="11">
    <source>
        <dbReference type="ARBA" id="ARBA00023180"/>
    </source>
</evidence>
<feature type="transmembrane region" description="Helical" evidence="12">
    <location>
        <begin position="632"/>
        <end position="653"/>
    </location>
</feature>
<comment type="similarity">
    <text evidence="2">Belongs to the RLP family.</text>
</comment>
<evidence type="ECO:0000256" key="5">
    <source>
        <dbReference type="ARBA" id="ARBA00022692"/>
    </source>
</evidence>
<accession>A0AAW2P8S7</accession>
<evidence type="ECO:0000256" key="10">
    <source>
        <dbReference type="ARBA" id="ARBA00023170"/>
    </source>
</evidence>
<organism evidence="15">
    <name type="scientific">Sesamum calycinum</name>
    <dbReference type="NCBI Taxonomy" id="2727403"/>
    <lineage>
        <taxon>Eukaryota</taxon>
        <taxon>Viridiplantae</taxon>
        <taxon>Streptophyta</taxon>
        <taxon>Embryophyta</taxon>
        <taxon>Tracheophyta</taxon>
        <taxon>Spermatophyta</taxon>
        <taxon>Magnoliopsida</taxon>
        <taxon>eudicotyledons</taxon>
        <taxon>Gunneridae</taxon>
        <taxon>Pentapetalae</taxon>
        <taxon>asterids</taxon>
        <taxon>lamiids</taxon>
        <taxon>Lamiales</taxon>
        <taxon>Pedaliaceae</taxon>
        <taxon>Sesamum</taxon>
    </lineage>
</organism>
<dbReference type="GO" id="GO:0005886">
    <property type="term" value="C:plasma membrane"/>
    <property type="evidence" value="ECO:0007669"/>
    <property type="project" value="UniProtKB-SubCell"/>
</dbReference>
<evidence type="ECO:0000256" key="12">
    <source>
        <dbReference type="SAM" id="Phobius"/>
    </source>
</evidence>
<dbReference type="SUPFAM" id="SSF52058">
    <property type="entry name" value="L domain-like"/>
    <property type="match status" value="2"/>
</dbReference>
<dbReference type="FunFam" id="3.80.10.10:FF:001347">
    <property type="entry name" value="LRR receptor-like serine/threonine-protein kinase GSO2"/>
    <property type="match status" value="1"/>
</dbReference>
<comment type="subcellular location">
    <subcellularLocation>
        <location evidence="1">Cell membrane</location>
        <topology evidence="1">Single-pass type I membrane protein</topology>
    </subcellularLocation>
</comment>
<dbReference type="InterPro" id="IPR013210">
    <property type="entry name" value="LRR_N_plant-typ"/>
</dbReference>
<evidence type="ECO:0000256" key="1">
    <source>
        <dbReference type="ARBA" id="ARBA00004251"/>
    </source>
</evidence>
<dbReference type="EMBL" id="JACGWM010000009">
    <property type="protein sequence ID" value="KAL0351428.1"/>
    <property type="molecule type" value="Genomic_DNA"/>
</dbReference>
<feature type="signal peptide" evidence="13">
    <location>
        <begin position="1"/>
        <end position="16"/>
    </location>
</feature>
<dbReference type="InterPro" id="IPR001611">
    <property type="entry name" value="Leu-rich_rpt"/>
</dbReference>
<evidence type="ECO:0000256" key="3">
    <source>
        <dbReference type="ARBA" id="ARBA00022475"/>
    </source>
</evidence>
<keyword evidence="6 13" id="KW-0732">Signal</keyword>
<dbReference type="Pfam" id="PF13855">
    <property type="entry name" value="LRR_8"/>
    <property type="match status" value="1"/>
</dbReference>
<dbReference type="Gene3D" id="3.80.10.10">
    <property type="entry name" value="Ribonuclease Inhibitor"/>
    <property type="match status" value="2"/>
</dbReference>
<keyword evidence="4" id="KW-0433">Leucine-rich repeat</keyword>
<evidence type="ECO:0000256" key="9">
    <source>
        <dbReference type="ARBA" id="ARBA00023136"/>
    </source>
</evidence>
<keyword evidence="7" id="KW-0677">Repeat</keyword>
<dbReference type="InterPro" id="IPR046956">
    <property type="entry name" value="RLP23-like"/>
</dbReference>
<dbReference type="AlphaFoldDB" id="A0AAW2P8S7"/>
<dbReference type="Pfam" id="PF08263">
    <property type="entry name" value="LRRNT_2"/>
    <property type="match status" value="1"/>
</dbReference>
<sequence length="687" mass="75848">MLLLILLCGVVSSSQAGEVRCIERERQALLNFKQGLIDRNDNLSSWGGQEHNCCTWKGVSCNENTSHVIGLQLPGYQLRGNISTALLDLSTSLVSVDLSDNQLDGLIPDAFGSFIFLEYLDLSGNRLEGGIPESFSNLSTVSESYFLSHHRLKVLDFSFNSLVFNSTTIDWVPPFQLDVLKLASCYLGPQFPKWLQTQSNVSQLDLSSTGISGQVPKWLWDLSPRLQYLNLSHNQFNGRVPNLLVSPKLSAYPVIIDISYNNFSGFLPLFHWESAVLQLSNNMFQGSLSSICSIDYGGGLLDLSYNRLSGPLPNCSSMEKIAVLNLENNQIYGEIPRTLGQSECWLQMLLLRNNNLSGELPSNLKNCYILAVLDVGGNQLTGSIPAYLGKNLPYLQVLSLRHNEFYGTIPPEVCYLTGIQVLDLSGNNISGRIPGCFNNFTSLVQSELPNRTTIDTFRAYPLHQYSSDVLSALVYWRGKEEEYNNTLGFLKLIDLSDNRFVGNIPKEFSLLRGLISLNLSRNHLSGNIDSGIGQMVMLESLDLSRNQLSGEIPIGMAELNYLAVLDLSNNNLSGSIPSGTQLQGFNASVYAGNNGLCGPPLAPCHAPDGPGTSQATDVDHVGKEDNKFDKGYYISVVLGFVVGFLGVIVILVLKKSWRMAYFGFWNNIWDLVYVTITSTMGEDSSRR</sequence>
<dbReference type="PANTHER" id="PTHR48063">
    <property type="entry name" value="LRR RECEPTOR-LIKE KINASE"/>
    <property type="match status" value="1"/>
</dbReference>
<dbReference type="Pfam" id="PF00560">
    <property type="entry name" value="LRR_1"/>
    <property type="match status" value="8"/>
</dbReference>
<name>A0AAW2P8S7_9LAMI</name>
<keyword evidence="5 12" id="KW-0812">Transmembrane</keyword>